<dbReference type="GO" id="GO:0006261">
    <property type="term" value="P:DNA-templated DNA replication"/>
    <property type="evidence" value="ECO:0007669"/>
    <property type="project" value="TreeGrafter"/>
</dbReference>
<name>A0A1F5RX70_9BACT</name>
<dbReference type="STRING" id="1797988.A3I35_00770"/>
<evidence type="ECO:0000313" key="1">
    <source>
        <dbReference type="EMBL" id="OGF18641.1"/>
    </source>
</evidence>
<dbReference type="Pfam" id="PF13177">
    <property type="entry name" value="DNA_pol3_delta2"/>
    <property type="match status" value="1"/>
</dbReference>
<dbReference type="PANTHER" id="PTHR11669">
    <property type="entry name" value="REPLICATION FACTOR C / DNA POLYMERASE III GAMMA-TAU SUBUNIT"/>
    <property type="match status" value="1"/>
</dbReference>
<reference evidence="1 2" key="1">
    <citation type="journal article" date="2016" name="Nat. Commun.">
        <title>Thousands of microbial genomes shed light on interconnected biogeochemical processes in an aquifer system.</title>
        <authorList>
            <person name="Anantharaman K."/>
            <person name="Brown C.T."/>
            <person name="Hug L.A."/>
            <person name="Sharon I."/>
            <person name="Castelle C.J."/>
            <person name="Probst A.J."/>
            <person name="Thomas B.C."/>
            <person name="Singh A."/>
            <person name="Wilkins M.J."/>
            <person name="Karaoz U."/>
            <person name="Brodie E.L."/>
            <person name="Williams K.H."/>
            <person name="Hubbard S.S."/>
            <person name="Banfield J.F."/>
        </authorList>
    </citation>
    <scope>NUCLEOTIDE SEQUENCE [LARGE SCALE GENOMIC DNA]</scope>
</reference>
<dbReference type="EMBL" id="MFFV01000051">
    <property type="protein sequence ID" value="OGF18641.1"/>
    <property type="molecule type" value="Genomic_DNA"/>
</dbReference>
<sequence>MSDGRKFEFNWPFFGNRHIIEFLQESILNQRVSHFYIFAGIEDLGKGKLAQHFAASLLCNNFWEGKGGLPCGECSNCRQAVKGSHSDITVQQRLDDKQNISIEQIRGFIRLMNLGAFNSRYKIGIIKDAASLSLEAANALLKTLEEPKPGVVIILLTASLDQLPPTIVSRGQILLFRPAAREQVYDYLVNEHQASRHQAKTIARISAGRPALAAKLLGNPEFFSEREKIIHGCLKILASSPGERLRLAGELTANSGEAVAARAKAAGILAIWQTVIRDLLLLSFPIEEFVANEVALDELKQIKLPLNKLLSARQALEQGLKHIAANVNPRLVLENVSLQI</sequence>
<organism evidence="1 2">
    <name type="scientific">Candidatus Falkowbacteria bacterium RIFCSPLOWO2_02_FULL_45_15</name>
    <dbReference type="NCBI Taxonomy" id="1797988"/>
    <lineage>
        <taxon>Bacteria</taxon>
        <taxon>Candidatus Falkowiibacteriota</taxon>
    </lineage>
</organism>
<dbReference type="AlphaFoldDB" id="A0A1F5RX70"/>
<accession>A0A1F5RX70</accession>
<gene>
    <name evidence="1" type="ORF">A3I35_00770</name>
</gene>
<evidence type="ECO:0008006" key="3">
    <source>
        <dbReference type="Google" id="ProtNLM"/>
    </source>
</evidence>
<dbReference type="PANTHER" id="PTHR11669:SF8">
    <property type="entry name" value="DNA POLYMERASE III SUBUNIT DELTA"/>
    <property type="match status" value="1"/>
</dbReference>
<dbReference type="InterPro" id="IPR027417">
    <property type="entry name" value="P-loop_NTPase"/>
</dbReference>
<dbReference type="Proteomes" id="UP000177878">
    <property type="component" value="Unassembled WGS sequence"/>
</dbReference>
<dbReference type="SUPFAM" id="SSF52540">
    <property type="entry name" value="P-loop containing nucleoside triphosphate hydrolases"/>
    <property type="match status" value="1"/>
</dbReference>
<proteinExistence type="predicted"/>
<comment type="caution">
    <text evidence="1">The sequence shown here is derived from an EMBL/GenBank/DDBJ whole genome shotgun (WGS) entry which is preliminary data.</text>
</comment>
<protein>
    <recommendedName>
        <fullName evidence="3">DNA-directed DNA polymerase</fullName>
    </recommendedName>
</protein>
<dbReference type="Gene3D" id="3.40.50.300">
    <property type="entry name" value="P-loop containing nucleotide triphosphate hydrolases"/>
    <property type="match status" value="1"/>
</dbReference>
<dbReference type="InterPro" id="IPR050238">
    <property type="entry name" value="DNA_Rep/Repair_Clamp_Loader"/>
</dbReference>
<evidence type="ECO:0000313" key="2">
    <source>
        <dbReference type="Proteomes" id="UP000177878"/>
    </source>
</evidence>